<comment type="caution">
    <text evidence="6">The sequence shown here is derived from an EMBL/GenBank/DDBJ whole genome shotgun (WGS) entry which is preliminary data.</text>
</comment>
<accession>A0A6N8JCM7</accession>
<evidence type="ECO:0000256" key="3">
    <source>
        <dbReference type="ARBA" id="ARBA00022603"/>
    </source>
</evidence>
<dbReference type="InterPro" id="IPR014008">
    <property type="entry name" value="Cbl_synth_MTase_CbiT"/>
</dbReference>
<dbReference type="Gene3D" id="3.40.1010.10">
    <property type="entry name" value="Cobalt-precorrin-4 Transmethylase, Domain 1"/>
    <property type="match status" value="1"/>
</dbReference>
<protein>
    <submittedName>
        <fullName evidence="6">Precorrin-6y C5,15-methyltransferase (Decarboxylating) subunit CbiE</fullName>
    </submittedName>
</protein>
<evidence type="ECO:0000313" key="6">
    <source>
        <dbReference type="EMBL" id="MVT42963.1"/>
    </source>
</evidence>
<organism evidence="6 7">
    <name type="scientific">Chitinophaga oryziterrae</name>
    <dbReference type="NCBI Taxonomy" id="1031224"/>
    <lineage>
        <taxon>Bacteria</taxon>
        <taxon>Pseudomonadati</taxon>
        <taxon>Bacteroidota</taxon>
        <taxon>Chitinophagia</taxon>
        <taxon>Chitinophagales</taxon>
        <taxon>Chitinophagaceae</taxon>
        <taxon>Chitinophaga</taxon>
    </lineage>
</organism>
<dbReference type="PANTHER" id="PTHR43182">
    <property type="entry name" value="COBALT-PRECORRIN-6B C(15)-METHYLTRANSFERASE (DECARBOXYLATING)"/>
    <property type="match status" value="1"/>
</dbReference>
<evidence type="ECO:0000256" key="2">
    <source>
        <dbReference type="ARBA" id="ARBA00022573"/>
    </source>
</evidence>
<dbReference type="InterPro" id="IPR006365">
    <property type="entry name" value="Cbl_synth_CobL"/>
</dbReference>
<proteinExistence type="predicted"/>
<dbReference type="SUPFAM" id="SSF53335">
    <property type="entry name" value="S-adenosyl-L-methionine-dependent methyltransferases"/>
    <property type="match status" value="1"/>
</dbReference>
<dbReference type="InterPro" id="IPR035996">
    <property type="entry name" value="4pyrrol_Methylase_sf"/>
</dbReference>
<evidence type="ECO:0000256" key="1">
    <source>
        <dbReference type="ARBA" id="ARBA00004953"/>
    </source>
</evidence>
<dbReference type="GO" id="GO:0008276">
    <property type="term" value="F:protein methyltransferase activity"/>
    <property type="evidence" value="ECO:0007669"/>
    <property type="project" value="InterPro"/>
</dbReference>
<name>A0A6N8JCM7_9BACT</name>
<dbReference type="UniPathway" id="UPA00148"/>
<keyword evidence="3 6" id="KW-0489">Methyltransferase</keyword>
<keyword evidence="4 6" id="KW-0808">Transferase</keyword>
<comment type="pathway">
    <text evidence="1">Cofactor biosynthesis; adenosylcobalamin biosynthesis.</text>
</comment>
<dbReference type="CDD" id="cd11644">
    <property type="entry name" value="Precorrin-6Y-MT"/>
    <property type="match status" value="1"/>
</dbReference>
<dbReference type="PANTHER" id="PTHR43182:SF1">
    <property type="entry name" value="COBALT-PRECORRIN-7 C(5)-METHYLTRANSFERASE"/>
    <property type="match status" value="1"/>
</dbReference>
<dbReference type="InterPro" id="IPR012818">
    <property type="entry name" value="CbiE"/>
</dbReference>
<dbReference type="Gene3D" id="3.40.50.150">
    <property type="entry name" value="Vaccinia Virus protein VP39"/>
    <property type="match status" value="1"/>
</dbReference>
<dbReference type="NCBIfam" id="TIGR02469">
    <property type="entry name" value="CbiT"/>
    <property type="match status" value="1"/>
</dbReference>
<keyword evidence="5" id="KW-0949">S-adenosyl-L-methionine</keyword>
<dbReference type="InterPro" id="IPR050714">
    <property type="entry name" value="Cobalamin_biosynth_MTase"/>
</dbReference>
<dbReference type="GO" id="GO:0032259">
    <property type="term" value="P:methylation"/>
    <property type="evidence" value="ECO:0007669"/>
    <property type="project" value="UniProtKB-KW"/>
</dbReference>
<dbReference type="NCBIfam" id="TIGR02467">
    <property type="entry name" value="CbiE"/>
    <property type="match status" value="1"/>
</dbReference>
<evidence type="ECO:0000313" key="7">
    <source>
        <dbReference type="Proteomes" id="UP000468388"/>
    </source>
</evidence>
<dbReference type="Proteomes" id="UP000468388">
    <property type="component" value="Unassembled WGS sequence"/>
</dbReference>
<evidence type="ECO:0000256" key="4">
    <source>
        <dbReference type="ARBA" id="ARBA00022679"/>
    </source>
</evidence>
<dbReference type="InterPro" id="IPR029063">
    <property type="entry name" value="SAM-dependent_MTases_sf"/>
</dbReference>
<dbReference type="PIRSF" id="PIRSF036428">
    <property type="entry name" value="CobL"/>
    <property type="match status" value="1"/>
</dbReference>
<gene>
    <name evidence="6" type="primary">cbiE</name>
    <name evidence="6" type="ORF">GO495_20370</name>
</gene>
<keyword evidence="7" id="KW-1185">Reference proteome</keyword>
<sequence>MVEYIIIGISNNPAFSFMDEVKSILPLHSVFSGGKRHYELVKGYLPEGHVWIDIIGDMGRLIERYREFNQTVVVFASGDPLFYGIANTIMRLDTSAVMKVYPHFNSLQVLCHRCNIAYQHICNTSVHGRGWDELDIALISGYSLIGVLTDGVKTPSAIAERMLEYGFDNYSVIVGEALEGIDERISYLSLEEVGSSFNALNCVLLVRTVLKPKAFGIHDTAFAGLENRPNMITKMSVRLLSLSQLDLHNRTSFWDIGFCTGSVSIEAKKQFPALQVTAFEKRPECSQLFDINTRKHSTPGISKVMGDIFLQELKGQADAIFIGGHGNRLTELIALVDSHLNIKGRLVINAVKEESKEQFITGIQQLNYHLLDPITLRVDEHNPITILTAEKL</sequence>
<dbReference type="InterPro" id="IPR014777">
    <property type="entry name" value="4pyrrole_Mease_sub1"/>
</dbReference>
<dbReference type="EMBL" id="WRXO01000006">
    <property type="protein sequence ID" value="MVT42963.1"/>
    <property type="molecule type" value="Genomic_DNA"/>
</dbReference>
<dbReference type="AlphaFoldDB" id="A0A6N8JCM7"/>
<dbReference type="GO" id="GO:0009236">
    <property type="term" value="P:cobalamin biosynthetic process"/>
    <property type="evidence" value="ECO:0007669"/>
    <property type="project" value="UniProtKB-UniPathway"/>
</dbReference>
<keyword evidence="2" id="KW-0169">Cobalamin biosynthesis</keyword>
<reference evidence="6 7" key="1">
    <citation type="submission" date="2019-12" db="EMBL/GenBank/DDBJ databases">
        <title>The draft genomic sequence of strain Chitinophaga oryziterrae JCM 16595.</title>
        <authorList>
            <person name="Zhang X."/>
        </authorList>
    </citation>
    <scope>NUCLEOTIDE SEQUENCE [LARGE SCALE GENOMIC DNA]</scope>
    <source>
        <strain evidence="6 7">JCM 16595</strain>
    </source>
</reference>
<evidence type="ECO:0000256" key="5">
    <source>
        <dbReference type="ARBA" id="ARBA00022691"/>
    </source>
</evidence>
<dbReference type="SUPFAM" id="SSF53790">
    <property type="entry name" value="Tetrapyrrole methylase"/>
    <property type="match status" value="1"/>
</dbReference>